<dbReference type="KEGG" id="dac:Daci_1427"/>
<evidence type="ECO:0000313" key="1">
    <source>
        <dbReference type="EMBL" id="ABX34071.1"/>
    </source>
</evidence>
<name>A9BSR6_DELAS</name>
<dbReference type="Proteomes" id="UP000000784">
    <property type="component" value="Chromosome"/>
</dbReference>
<reference evidence="2" key="2">
    <citation type="submission" date="2007-11" db="EMBL/GenBank/DDBJ databases">
        <title>Complete sequence of Delftia acidovorans DSM 14801 / SPH-1.</title>
        <authorList>
            <person name="Copeland A."/>
            <person name="Lucas S."/>
            <person name="Lapidus A."/>
            <person name="Barry K."/>
            <person name="Glavina del Rio T."/>
            <person name="Dalin E."/>
            <person name="Tice H."/>
            <person name="Pitluck S."/>
            <person name="Lowry S."/>
            <person name="Clum A."/>
            <person name="Schmutz J."/>
            <person name="Larimer F."/>
            <person name="Land M."/>
            <person name="Hauser L."/>
            <person name="Kyrpides N."/>
            <person name="Kim E."/>
            <person name="Schleheck D."/>
            <person name="Richardson P."/>
        </authorList>
    </citation>
    <scope>NUCLEOTIDE SEQUENCE [LARGE SCALE GENOMIC DNA]</scope>
    <source>
        <strain evidence="2">DSM 14801 / SPH-1</strain>
    </source>
</reference>
<dbReference type="AlphaFoldDB" id="A9BSR6"/>
<reference evidence="1 2" key="1">
    <citation type="journal article" date="2004" name="Appl. Environ. Microbiol.">
        <title>Mineralization of individual congeners of linear alkylbenzenesulfonate by defined pairs of heterotrophic bacteria.</title>
        <authorList>
            <person name="Schleheck D."/>
            <person name="Knepper T.P."/>
            <person name="Fischer K."/>
            <person name="Cook A.M."/>
        </authorList>
    </citation>
    <scope>NUCLEOTIDE SEQUENCE [LARGE SCALE GENOMIC DNA]</scope>
    <source>
        <strain evidence="2">DSM 14801 / SPH-1</strain>
    </source>
</reference>
<accession>A9BSR6</accession>
<sequence>MSNGFKKIEGLLSGLNILKENPFSRTIFYFDVSGKRLEGNLSDFNEYFESGLINGVQFWIDESCDVYVGWKECDYGAEFEFYLNGLDDDDVFSILSELTKFIWINYRASYNEGRFFSIGII</sequence>
<keyword evidence="2" id="KW-1185">Reference proteome</keyword>
<evidence type="ECO:0000313" key="2">
    <source>
        <dbReference type="Proteomes" id="UP000000784"/>
    </source>
</evidence>
<organism evidence="1 2">
    <name type="scientific">Delftia acidovorans (strain DSM 14801 / SPH-1)</name>
    <dbReference type="NCBI Taxonomy" id="398578"/>
    <lineage>
        <taxon>Bacteria</taxon>
        <taxon>Pseudomonadati</taxon>
        <taxon>Pseudomonadota</taxon>
        <taxon>Betaproteobacteria</taxon>
        <taxon>Burkholderiales</taxon>
        <taxon>Comamonadaceae</taxon>
        <taxon>Delftia</taxon>
    </lineage>
</organism>
<dbReference type="HOGENOM" id="CLU_2034248_0_0_4"/>
<dbReference type="EMBL" id="CP000884">
    <property type="protein sequence ID" value="ABX34071.1"/>
    <property type="molecule type" value="Genomic_DNA"/>
</dbReference>
<protein>
    <submittedName>
        <fullName evidence="1">Uncharacterized protein</fullName>
    </submittedName>
</protein>
<gene>
    <name evidence="1" type="ordered locus">Daci_1427</name>
</gene>
<proteinExistence type="predicted"/>